<dbReference type="AlphaFoldDB" id="A0AA39HEV0"/>
<reference evidence="1" key="1">
    <citation type="submission" date="2023-06" db="EMBL/GenBank/DDBJ databases">
        <title>Genomic analysis of the entomopathogenic nematode Steinernema hermaphroditum.</title>
        <authorList>
            <person name="Schwarz E.M."/>
            <person name="Heppert J.K."/>
            <person name="Baniya A."/>
            <person name="Schwartz H.T."/>
            <person name="Tan C.-H."/>
            <person name="Antoshechkin I."/>
            <person name="Sternberg P.W."/>
            <person name="Goodrich-Blair H."/>
            <person name="Dillman A.R."/>
        </authorList>
    </citation>
    <scope>NUCLEOTIDE SEQUENCE</scope>
    <source>
        <strain evidence="1">PS9179</strain>
        <tissue evidence="1">Whole animal</tissue>
    </source>
</reference>
<accession>A0AA39HEV0</accession>
<dbReference type="EMBL" id="JAUCMV010000004">
    <property type="protein sequence ID" value="KAK0403272.1"/>
    <property type="molecule type" value="Genomic_DNA"/>
</dbReference>
<name>A0AA39HEV0_9BILA</name>
<protein>
    <submittedName>
        <fullName evidence="1">Uncharacterized protein</fullName>
    </submittedName>
</protein>
<dbReference type="Proteomes" id="UP001175271">
    <property type="component" value="Unassembled WGS sequence"/>
</dbReference>
<sequence length="105" mass="12270">MMLRNASTTFESGSSKQVVFRSRLDLIRISDSISAELTLFDLLLKRKFLPWHSVSLGMSPNVRFSVCSIKRSLKKVSRRCRRLCESKNYERIDVPFYPWLLNAKI</sequence>
<evidence type="ECO:0000313" key="1">
    <source>
        <dbReference type="EMBL" id="KAK0403272.1"/>
    </source>
</evidence>
<evidence type="ECO:0000313" key="2">
    <source>
        <dbReference type="Proteomes" id="UP001175271"/>
    </source>
</evidence>
<proteinExistence type="predicted"/>
<comment type="caution">
    <text evidence="1">The sequence shown here is derived from an EMBL/GenBank/DDBJ whole genome shotgun (WGS) entry which is preliminary data.</text>
</comment>
<organism evidence="1 2">
    <name type="scientific">Steinernema hermaphroditum</name>
    <dbReference type="NCBI Taxonomy" id="289476"/>
    <lineage>
        <taxon>Eukaryota</taxon>
        <taxon>Metazoa</taxon>
        <taxon>Ecdysozoa</taxon>
        <taxon>Nematoda</taxon>
        <taxon>Chromadorea</taxon>
        <taxon>Rhabditida</taxon>
        <taxon>Tylenchina</taxon>
        <taxon>Panagrolaimomorpha</taxon>
        <taxon>Strongyloidoidea</taxon>
        <taxon>Steinernematidae</taxon>
        <taxon>Steinernema</taxon>
    </lineage>
</organism>
<gene>
    <name evidence="1" type="ORF">QR680_016827</name>
</gene>
<keyword evidence="2" id="KW-1185">Reference proteome</keyword>